<organism evidence="3 4">
    <name type="scientific">Citrobacter cronae</name>
    <dbReference type="NCBI Taxonomy" id="1748967"/>
    <lineage>
        <taxon>Bacteria</taxon>
        <taxon>Pseudomonadati</taxon>
        <taxon>Pseudomonadota</taxon>
        <taxon>Gammaproteobacteria</taxon>
        <taxon>Enterobacterales</taxon>
        <taxon>Enterobacteriaceae</taxon>
        <taxon>Citrobacter</taxon>
        <taxon>Citrobacter freundii complex</taxon>
    </lineage>
</organism>
<reference evidence="3 4" key="1">
    <citation type="submission" date="2020-11" db="EMBL/GenBank/DDBJ databases">
        <title>Enhanced detection system for hospital associated transmission using whole genome sequencing surveillance.</title>
        <authorList>
            <person name="Harrison L.H."/>
            <person name="Van Tyne D."/>
            <person name="Marsh J.W."/>
            <person name="Griffith M.P."/>
            <person name="Snyder D.J."/>
            <person name="Cooper V.S."/>
            <person name="Mustapha M."/>
        </authorList>
    </citation>
    <scope>NUCLEOTIDE SEQUENCE [LARGE SCALE GENOMIC DNA]</scope>
    <source>
        <strain evidence="3 4">CB00171</strain>
    </source>
</reference>
<evidence type="ECO:0000256" key="1">
    <source>
        <dbReference type="ARBA" id="ARBA00023015"/>
    </source>
</evidence>
<sequence length="130" mass="14258">MGRHRSGLASCSIPGEMLPGCVEPVYFRLLMTMAQSRSPAMMQALEAVLVKGMSRKEACLISGVSESNLSVKISRLQEMSRTIARMYSCQFNRADCPVSKHMLIKEKETECGGNAIPDGGDRVGKRDCLE</sequence>
<evidence type="ECO:0000313" key="3">
    <source>
        <dbReference type="EMBL" id="MBJ8389761.1"/>
    </source>
</evidence>
<dbReference type="Proteomes" id="UP001318920">
    <property type="component" value="Unassembled WGS sequence"/>
</dbReference>
<name>A0ABS1A3P4_9ENTR</name>
<keyword evidence="4" id="KW-1185">Reference proteome</keyword>
<dbReference type="InterPro" id="IPR004356">
    <property type="entry name" value="Adhesin_operon_reg_prot"/>
</dbReference>
<comment type="caution">
    <text evidence="3">The sequence shown here is derived from an EMBL/GenBank/DDBJ whole genome shotgun (WGS) entry which is preliminary data.</text>
</comment>
<keyword evidence="2" id="KW-0804">Transcription</keyword>
<evidence type="ECO:0008006" key="5">
    <source>
        <dbReference type="Google" id="ProtNLM"/>
    </source>
</evidence>
<proteinExistence type="predicted"/>
<dbReference type="Gene3D" id="1.10.10.2690">
    <property type="match status" value="1"/>
</dbReference>
<accession>A0ABS1A3P4</accession>
<evidence type="ECO:0000256" key="2">
    <source>
        <dbReference type="ARBA" id="ARBA00023163"/>
    </source>
</evidence>
<keyword evidence="1" id="KW-0805">Transcription regulation</keyword>
<dbReference type="InterPro" id="IPR053721">
    <property type="entry name" value="Fimbrial_Adhesin_Reg"/>
</dbReference>
<dbReference type="Pfam" id="PF03333">
    <property type="entry name" value="PapB"/>
    <property type="match status" value="1"/>
</dbReference>
<dbReference type="EMBL" id="JADWNA010000003">
    <property type="protein sequence ID" value="MBJ8389761.1"/>
    <property type="molecule type" value="Genomic_DNA"/>
</dbReference>
<evidence type="ECO:0000313" key="4">
    <source>
        <dbReference type="Proteomes" id="UP001318920"/>
    </source>
</evidence>
<protein>
    <recommendedName>
        <fullName evidence="5">Transcriptional regulator</fullName>
    </recommendedName>
</protein>
<gene>
    <name evidence="3" type="ORF">I6M80_05795</name>
</gene>